<comment type="caution">
    <text evidence="2">The sequence shown here is derived from an EMBL/GenBank/DDBJ whole genome shotgun (WGS) entry which is preliminary data.</text>
</comment>
<sequence>MAMLVFGLTKRLPTSGSCISNTLRTGRVARYITQVTGEKTFFNRKRELTEFEKAFSGDPELHVVLGPPSSGKTSLIREVTTRGNFKPLFLDCRLGEFDSPTDLYNSISMQFKTFFENRRKLLRETLSEMEINAKIPYFSELNFKLFDKKEREITSSSVRAMLNKIARALPNQNLWKGYNVPPPIFVIDEANSLNRLGHGSAEGEVLLKTFLDWLVLNTKQANRFHVVLTSSDSFFIDWIVNRLHIPHVTQYVVGDLSKEEAEEYFEKHVLPRYGCKELEGKFDHVSKITGTRMLIIDRYVKEYKNSEGKLTASNFSVYNSEYLRLRDGLHPRGFKYSDKPDLPLWTGSELIETMKALVKAENQGYILEDDLINVVGVDKKKINSLVDYNFLYRRLSSNFAYDIINPQNRIILTAMNQPSLRAMEQVLSEQ</sequence>
<reference evidence="2" key="1">
    <citation type="submission" date="2020-05" db="EMBL/GenBank/DDBJ databases">
        <authorList>
            <person name="Rincon C."/>
            <person name="Sanders R I."/>
            <person name="Robbins C."/>
            <person name="Chaturvedi A."/>
        </authorList>
    </citation>
    <scope>NUCLEOTIDE SEQUENCE</scope>
    <source>
        <strain evidence="2">CHB12</strain>
    </source>
</reference>
<dbReference type="InterPro" id="IPR051667">
    <property type="entry name" value="Archaeal_ATPase_domain"/>
</dbReference>
<organism evidence="2 3">
    <name type="scientific">Rhizophagus irregularis</name>
    <dbReference type="NCBI Taxonomy" id="588596"/>
    <lineage>
        <taxon>Eukaryota</taxon>
        <taxon>Fungi</taxon>
        <taxon>Fungi incertae sedis</taxon>
        <taxon>Mucoromycota</taxon>
        <taxon>Glomeromycotina</taxon>
        <taxon>Glomeromycetes</taxon>
        <taxon>Glomerales</taxon>
        <taxon>Glomeraceae</taxon>
        <taxon>Rhizophagus</taxon>
    </lineage>
</organism>
<evidence type="ECO:0000313" key="2">
    <source>
        <dbReference type="EMBL" id="CAB5360206.1"/>
    </source>
</evidence>
<dbReference type="PANTHER" id="PTHR37096">
    <property type="entry name" value="YALI0E33429P"/>
    <property type="match status" value="1"/>
</dbReference>
<accession>A0A916E582</accession>
<dbReference type="EMBL" id="CAGKOT010000015">
    <property type="protein sequence ID" value="CAB5360206.1"/>
    <property type="molecule type" value="Genomic_DNA"/>
</dbReference>
<dbReference type="PANTHER" id="PTHR37096:SF1">
    <property type="entry name" value="AAA+ ATPASE DOMAIN-CONTAINING PROTEIN"/>
    <property type="match status" value="1"/>
</dbReference>
<evidence type="ECO:0000259" key="1">
    <source>
        <dbReference type="Pfam" id="PF01637"/>
    </source>
</evidence>
<feature type="domain" description="ATPase" evidence="1">
    <location>
        <begin position="41"/>
        <end position="242"/>
    </location>
</feature>
<dbReference type="InterPro" id="IPR011579">
    <property type="entry name" value="ATPase_dom"/>
</dbReference>
<dbReference type="GO" id="GO:0005524">
    <property type="term" value="F:ATP binding"/>
    <property type="evidence" value="ECO:0007669"/>
    <property type="project" value="InterPro"/>
</dbReference>
<proteinExistence type="predicted"/>
<dbReference type="VEuPathDB" id="FungiDB:RhiirFUN_014297"/>
<dbReference type="OrthoDB" id="2150628at2759"/>
<protein>
    <recommendedName>
        <fullName evidence="1">ATPase domain-containing protein</fullName>
    </recommendedName>
</protein>
<dbReference type="Proteomes" id="UP000684084">
    <property type="component" value="Unassembled WGS sequence"/>
</dbReference>
<dbReference type="Pfam" id="PF01637">
    <property type="entry name" value="ATPase_2"/>
    <property type="match status" value="1"/>
</dbReference>
<evidence type="ECO:0000313" key="3">
    <source>
        <dbReference type="Proteomes" id="UP000684084"/>
    </source>
</evidence>
<name>A0A916E582_9GLOM</name>
<gene>
    <name evidence="2" type="ORF">CHRIB12_LOCUS8075</name>
</gene>
<dbReference type="AlphaFoldDB" id="A0A916E582"/>